<dbReference type="Proteomes" id="UP001237917">
    <property type="component" value="Unassembled WGS sequence"/>
</dbReference>
<name>A0AAW6YNJ4_9STRE</name>
<gene>
    <name evidence="1" type="ORF">QP487_13050</name>
</gene>
<accession>A0AAW6YNJ4</accession>
<dbReference type="InterPro" id="IPR036895">
    <property type="entry name" value="Uracil-DNA_glycosylase-like_sf"/>
</dbReference>
<reference evidence="1" key="1">
    <citation type="submission" date="2023-05" db="EMBL/GenBank/DDBJ databases">
        <title>Cataloging the Phylogenetic Diversity of Human Bladder Bacteria.</title>
        <authorList>
            <person name="Du J."/>
        </authorList>
    </citation>
    <scope>NUCLEOTIDE SEQUENCE</scope>
    <source>
        <strain evidence="1">UMB0765</strain>
    </source>
</reference>
<feature type="non-terminal residue" evidence="1">
    <location>
        <position position="56"/>
    </location>
</feature>
<proteinExistence type="predicted"/>
<organism evidence="1 2">
    <name type="scientific">Streptococcus pasteurianus</name>
    <dbReference type="NCBI Taxonomy" id="197614"/>
    <lineage>
        <taxon>Bacteria</taxon>
        <taxon>Bacillati</taxon>
        <taxon>Bacillota</taxon>
        <taxon>Bacilli</taxon>
        <taxon>Lactobacillales</taxon>
        <taxon>Streptococcaceae</taxon>
        <taxon>Streptococcus</taxon>
    </lineage>
</organism>
<evidence type="ECO:0000313" key="2">
    <source>
        <dbReference type="Proteomes" id="UP001237917"/>
    </source>
</evidence>
<comment type="caution">
    <text evidence="1">The sequence shown here is derived from an EMBL/GenBank/DDBJ whole genome shotgun (WGS) entry which is preliminary data.</text>
</comment>
<dbReference type="AlphaFoldDB" id="A0AAW6YNJ4"/>
<dbReference type="EMBL" id="JASOPU010000430">
    <property type="protein sequence ID" value="MDK7294338.1"/>
    <property type="molecule type" value="Genomic_DNA"/>
</dbReference>
<protein>
    <submittedName>
        <fullName evidence="1">Uracil-DNA glycosylase</fullName>
    </submittedName>
</protein>
<dbReference type="Gene3D" id="3.40.470.10">
    <property type="entry name" value="Uracil-DNA glycosylase-like domain"/>
    <property type="match status" value="1"/>
</dbReference>
<sequence>MKHSSWHDLIKRELPNHYYNKINTFMDAVYESGIVYPPRDKVFNAIQITPLENVKV</sequence>
<dbReference type="SUPFAM" id="SSF52141">
    <property type="entry name" value="Uracil-DNA glycosylase-like"/>
    <property type="match status" value="1"/>
</dbReference>
<evidence type="ECO:0000313" key="1">
    <source>
        <dbReference type="EMBL" id="MDK7294338.1"/>
    </source>
</evidence>